<dbReference type="EMBL" id="LR778301">
    <property type="protein sequence ID" value="CAB1367660.1"/>
    <property type="molecule type" value="Genomic_DNA"/>
</dbReference>
<dbReference type="SUPFAM" id="SSF54427">
    <property type="entry name" value="NTF2-like"/>
    <property type="match status" value="1"/>
</dbReference>
<organism evidence="2 3">
    <name type="scientific">Denitratisoma oestradiolicum</name>
    <dbReference type="NCBI Taxonomy" id="311182"/>
    <lineage>
        <taxon>Bacteria</taxon>
        <taxon>Pseudomonadati</taxon>
        <taxon>Pseudomonadota</taxon>
        <taxon>Betaproteobacteria</taxon>
        <taxon>Nitrosomonadales</taxon>
        <taxon>Sterolibacteriaceae</taxon>
        <taxon>Denitratisoma</taxon>
    </lineage>
</organism>
<dbReference type="InterPro" id="IPR037401">
    <property type="entry name" value="SnoaL-like"/>
</dbReference>
<evidence type="ECO:0000313" key="2">
    <source>
        <dbReference type="EMBL" id="CAB1367660.1"/>
    </source>
</evidence>
<dbReference type="Pfam" id="PF13577">
    <property type="entry name" value="SnoaL_4"/>
    <property type="match status" value="1"/>
</dbReference>
<reference evidence="2 3" key="1">
    <citation type="submission" date="2020-03" db="EMBL/GenBank/DDBJ databases">
        <authorList>
            <consortium name="Genoscope - CEA"/>
            <person name="William W."/>
        </authorList>
    </citation>
    <scope>NUCLEOTIDE SEQUENCE [LARGE SCALE GENOMIC DNA]</scope>
    <source>
        <strain evidence="3">DSM 16959</strain>
    </source>
</reference>
<name>A0A6S6XSH6_9PROT</name>
<dbReference type="Proteomes" id="UP000515733">
    <property type="component" value="Chromosome"/>
</dbReference>
<dbReference type="KEGG" id="doe:DENOEST_0495"/>
<accession>A0A6S6XSH6</accession>
<dbReference type="InterPro" id="IPR032710">
    <property type="entry name" value="NTF2-like_dom_sf"/>
</dbReference>
<feature type="domain" description="SnoaL-like" evidence="1">
    <location>
        <begin position="14"/>
        <end position="138"/>
    </location>
</feature>
<dbReference type="AlphaFoldDB" id="A0A6S6XSH6"/>
<evidence type="ECO:0000259" key="1">
    <source>
        <dbReference type="Pfam" id="PF13577"/>
    </source>
</evidence>
<keyword evidence="3" id="KW-1185">Reference proteome</keyword>
<dbReference type="RefSeq" id="WP_170228183.1">
    <property type="nucleotide sequence ID" value="NZ_LR778301.1"/>
</dbReference>
<sequence>MPHEDLIQLHRDIRRLQDIEEIQRLKHAYFRCDDTANFEEMATLLHEDFEVNFVGGTYEWRLQGKAAFMEMTRKSFTADVVAQHHGHTPEITVLSETEASGIWYLHDNFWNLKSKRYTHGTALYRDRYVKENGRWLLRASAYERIYEIVEPLVTPPNFTVRYLAKRFG</sequence>
<gene>
    <name evidence="2" type="ORF">DENOEST_0495</name>
</gene>
<proteinExistence type="predicted"/>
<evidence type="ECO:0000313" key="3">
    <source>
        <dbReference type="Proteomes" id="UP000515733"/>
    </source>
</evidence>
<protein>
    <recommendedName>
        <fullName evidence="1">SnoaL-like domain-containing protein</fullName>
    </recommendedName>
</protein>
<dbReference type="Gene3D" id="3.10.450.50">
    <property type="match status" value="1"/>
</dbReference>